<evidence type="ECO:0000256" key="7">
    <source>
        <dbReference type="ARBA" id="ARBA00022909"/>
    </source>
</evidence>
<keyword evidence="6" id="KW-0067">ATP-binding</keyword>
<evidence type="ECO:0000256" key="3">
    <source>
        <dbReference type="ARBA" id="ARBA00022679"/>
    </source>
</evidence>
<protein>
    <recommendedName>
        <fullName evidence="2">2-amino-4-hydroxy-6-hydroxymethyldihydropteridine diphosphokinase</fullName>
        <ecNumber evidence="2">2.7.6.3</ecNumber>
    </recommendedName>
</protein>
<dbReference type="PANTHER" id="PTHR43071">
    <property type="entry name" value="2-AMINO-4-HYDROXY-6-HYDROXYMETHYLDIHYDROPTERIDINE PYROPHOSPHOKINASE"/>
    <property type="match status" value="1"/>
</dbReference>
<dbReference type="SUPFAM" id="SSF55083">
    <property type="entry name" value="6-hydroxymethyl-7,8-dihydropterin pyrophosphokinase, HPPK"/>
    <property type="match status" value="1"/>
</dbReference>
<evidence type="ECO:0000256" key="4">
    <source>
        <dbReference type="ARBA" id="ARBA00022741"/>
    </source>
</evidence>
<dbReference type="Gene3D" id="3.30.70.560">
    <property type="entry name" value="7,8-Dihydro-6-hydroxymethylpterin-pyrophosphokinase HPPK"/>
    <property type="match status" value="1"/>
</dbReference>
<dbReference type="GO" id="GO:0016301">
    <property type="term" value="F:kinase activity"/>
    <property type="evidence" value="ECO:0007669"/>
    <property type="project" value="UniProtKB-KW"/>
</dbReference>
<keyword evidence="5 9" id="KW-0418">Kinase</keyword>
<keyword evidence="3" id="KW-0808">Transferase</keyword>
<feature type="domain" description="7,8-dihydro-6-hydroxymethylpterin-pyrophosphokinase" evidence="8">
    <location>
        <begin position="5"/>
        <end position="129"/>
    </location>
</feature>
<organism evidence="9 10">
    <name type="scientific">Vibrio qinghaiensis</name>
    <dbReference type="NCBI Taxonomy" id="2025808"/>
    <lineage>
        <taxon>Bacteria</taxon>
        <taxon>Pseudomonadati</taxon>
        <taxon>Pseudomonadota</taxon>
        <taxon>Gammaproteobacteria</taxon>
        <taxon>Vibrionales</taxon>
        <taxon>Vibrionaceae</taxon>
        <taxon>Vibrio</taxon>
    </lineage>
</organism>
<accession>A0A223MV85</accession>
<evidence type="ECO:0000256" key="2">
    <source>
        <dbReference type="ARBA" id="ARBA00013253"/>
    </source>
</evidence>
<evidence type="ECO:0000313" key="9">
    <source>
        <dbReference type="EMBL" id="ASU21471.1"/>
    </source>
</evidence>
<evidence type="ECO:0000256" key="5">
    <source>
        <dbReference type="ARBA" id="ARBA00022777"/>
    </source>
</evidence>
<dbReference type="EMBL" id="CP022741">
    <property type="protein sequence ID" value="ASU21471.1"/>
    <property type="molecule type" value="Genomic_DNA"/>
</dbReference>
<dbReference type="GO" id="GO:0046656">
    <property type="term" value="P:folic acid biosynthetic process"/>
    <property type="evidence" value="ECO:0007669"/>
    <property type="project" value="UniProtKB-KW"/>
</dbReference>
<dbReference type="Pfam" id="PF01288">
    <property type="entry name" value="HPPK"/>
    <property type="match status" value="1"/>
</dbReference>
<keyword evidence="4" id="KW-0547">Nucleotide-binding</keyword>
<keyword evidence="10" id="KW-1185">Reference proteome</keyword>
<evidence type="ECO:0000259" key="8">
    <source>
        <dbReference type="Pfam" id="PF01288"/>
    </source>
</evidence>
<comment type="pathway">
    <text evidence="1">Cofactor biosynthesis; tetrahydrofolate biosynthesis; 2-amino-4-hydroxy-6-hydroxymethyl-7,8-dihydropteridine diphosphate from 7,8-dihydroneopterin triphosphate: step 4/4.</text>
</comment>
<dbReference type="AlphaFoldDB" id="A0A223MV85"/>
<dbReference type="RefSeq" id="WP_094499636.1">
    <property type="nucleotide sequence ID" value="NZ_CAWNHI010000001.1"/>
</dbReference>
<dbReference type="InterPro" id="IPR000550">
    <property type="entry name" value="Hppk"/>
</dbReference>
<dbReference type="UniPathway" id="UPA00077">
    <property type="reaction ID" value="UER00155"/>
</dbReference>
<dbReference type="CDD" id="cd00483">
    <property type="entry name" value="HPPK"/>
    <property type="match status" value="1"/>
</dbReference>
<reference evidence="9 10" key="1">
    <citation type="submission" date="2017-08" db="EMBL/GenBank/DDBJ databases">
        <title>The Vibrio qinghaiensis sp.-Q67 is a luminous bacteria isolated firstly from Qinghai lake, Qinghai province, China, which has been proved to be very sensitive to detect environmental and food pollutants. Therefore, complete genome analysis of V. qinghaiensis sp.-Q67 highlights the potential application of this strain on detection of hazards in the contaminated environments.</title>
        <authorList>
            <person name="Gong L."/>
        </authorList>
    </citation>
    <scope>NUCLEOTIDE SEQUENCE [LARGE SCALE GENOMIC DNA]</scope>
    <source>
        <strain evidence="9 10">Q67</strain>
    </source>
</reference>
<dbReference type="InterPro" id="IPR035907">
    <property type="entry name" value="Hppk_sf"/>
</dbReference>
<dbReference type="Proteomes" id="UP000215148">
    <property type="component" value="Chromosome 1"/>
</dbReference>
<dbReference type="GO" id="GO:0005524">
    <property type="term" value="F:ATP binding"/>
    <property type="evidence" value="ECO:0007669"/>
    <property type="project" value="UniProtKB-KW"/>
</dbReference>
<dbReference type="GO" id="GO:0046654">
    <property type="term" value="P:tetrahydrofolate biosynthetic process"/>
    <property type="evidence" value="ECO:0007669"/>
    <property type="project" value="UniProtKB-UniPathway"/>
</dbReference>
<proteinExistence type="predicted"/>
<keyword evidence="7" id="KW-0289">Folate biosynthesis</keyword>
<dbReference type="GO" id="GO:0003848">
    <property type="term" value="F:2-amino-4-hydroxy-6-hydroxymethyldihydropteridine diphosphokinase activity"/>
    <property type="evidence" value="ECO:0007669"/>
    <property type="project" value="UniProtKB-EC"/>
</dbReference>
<dbReference type="PANTHER" id="PTHR43071:SF2">
    <property type="entry name" value="2-AMINO-4-HYDROXY-6-HYDROXYMETHYLDIHYDROPTERIDINE PYROPHOSPHOKINASE"/>
    <property type="match status" value="1"/>
</dbReference>
<evidence type="ECO:0000313" key="10">
    <source>
        <dbReference type="Proteomes" id="UP000215148"/>
    </source>
</evidence>
<evidence type="ECO:0000256" key="6">
    <source>
        <dbReference type="ARBA" id="ARBA00022840"/>
    </source>
</evidence>
<dbReference type="KEGG" id="vqi:CCZ37_02160"/>
<gene>
    <name evidence="9" type="primary">folK</name>
    <name evidence="9" type="ORF">CCZ37_02160</name>
</gene>
<sequence length="163" mass="18529">MTTVYVGVGSNIERRKHIEAAIEELSTIGNQLQISTIYECASVGFNSAAFYNLVVALETRLSLSDFAAQLRAIESRWGRDPQAKKFQDRTLDLDIILFGELVSAQDPELPRSDIFKYPFVIQPLYDLSPERIVPNDGRSVRQIWQQAINLESLNPVKPWFDIN</sequence>
<name>A0A223MV85_9VIBR</name>
<dbReference type="NCBIfam" id="TIGR01498">
    <property type="entry name" value="folK"/>
    <property type="match status" value="1"/>
</dbReference>
<dbReference type="EC" id="2.7.6.3" evidence="2"/>
<evidence type="ECO:0000256" key="1">
    <source>
        <dbReference type="ARBA" id="ARBA00005051"/>
    </source>
</evidence>